<dbReference type="GO" id="GO:0030170">
    <property type="term" value="F:pyridoxal phosphate binding"/>
    <property type="evidence" value="ECO:0007669"/>
    <property type="project" value="InterPro"/>
</dbReference>
<keyword evidence="4 6" id="KW-0808">Transferase</keyword>
<dbReference type="InterPro" id="IPR004839">
    <property type="entry name" value="Aminotransferase_I/II_large"/>
</dbReference>
<dbReference type="Proteomes" id="UP000246018">
    <property type="component" value="Unassembled WGS sequence"/>
</dbReference>
<dbReference type="InterPro" id="IPR004838">
    <property type="entry name" value="NHTrfase_class1_PyrdxlP-BS"/>
</dbReference>
<gene>
    <name evidence="8" type="ORF">DDE18_17640</name>
</gene>
<evidence type="ECO:0000256" key="6">
    <source>
        <dbReference type="RuleBase" id="RU000481"/>
    </source>
</evidence>
<comment type="similarity">
    <text evidence="2 6">Belongs to the class-I pyridoxal-phosphate-dependent aminotransferase family.</text>
</comment>
<dbReference type="PROSITE" id="PS00105">
    <property type="entry name" value="AA_TRANSFER_CLASS_1"/>
    <property type="match status" value="1"/>
</dbReference>
<accession>A0A2T8F7Z6</accession>
<evidence type="ECO:0000256" key="1">
    <source>
        <dbReference type="ARBA" id="ARBA00001933"/>
    </source>
</evidence>
<keyword evidence="5" id="KW-0663">Pyridoxal phosphate</keyword>
<reference evidence="8 9" key="1">
    <citation type="submission" date="2018-04" db="EMBL/GenBank/DDBJ databases">
        <title>Genome of Nocardioides gansuensis WSJ-1.</title>
        <authorList>
            <person name="Wu S."/>
            <person name="Wang G."/>
        </authorList>
    </citation>
    <scope>NUCLEOTIDE SEQUENCE [LARGE SCALE GENOMIC DNA]</scope>
    <source>
        <strain evidence="8 9">WSJ-1</strain>
    </source>
</reference>
<dbReference type="Pfam" id="PF00155">
    <property type="entry name" value="Aminotran_1_2"/>
    <property type="match status" value="1"/>
</dbReference>
<comment type="cofactor">
    <cofactor evidence="1 6">
        <name>pyridoxal 5'-phosphate</name>
        <dbReference type="ChEBI" id="CHEBI:597326"/>
    </cofactor>
</comment>
<evidence type="ECO:0000259" key="7">
    <source>
        <dbReference type="Pfam" id="PF00155"/>
    </source>
</evidence>
<dbReference type="OrthoDB" id="9763453at2"/>
<comment type="caution">
    <text evidence="8">The sequence shown here is derived from an EMBL/GenBank/DDBJ whole genome shotgun (WGS) entry which is preliminary data.</text>
</comment>
<dbReference type="InterPro" id="IPR050596">
    <property type="entry name" value="AspAT/PAT-like"/>
</dbReference>
<dbReference type="RefSeq" id="WP_116573552.1">
    <property type="nucleotide sequence ID" value="NZ_QDGZ01000007.1"/>
</dbReference>
<dbReference type="EMBL" id="QDGZ01000007">
    <property type="protein sequence ID" value="PVG81787.1"/>
    <property type="molecule type" value="Genomic_DNA"/>
</dbReference>
<evidence type="ECO:0000256" key="2">
    <source>
        <dbReference type="ARBA" id="ARBA00007441"/>
    </source>
</evidence>
<keyword evidence="3 6" id="KW-0032">Aminotransferase</keyword>
<evidence type="ECO:0000256" key="4">
    <source>
        <dbReference type="ARBA" id="ARBA00022679"/>
    </source>
</evidence>
<evidence type="ECO:0000313" key="8">
    <source>
        <dbReference type="EMBL" id="PVG81787.1"/>
    </source>
</evidence>
<feature type="domain" description="Aminotransferase class I/classII large" evidence="7">
    <location>
        <begin position="43"/>
        <end position="364"/>
    </location>
</feature>
<protein>
    <recommendedName>
        <fullName evidence="6">Aminotransferase</fullName>
        <ecNumber evidence="6">2.6.1.-</ecNumber>
    </recommendedName>
</protein>
<name>A0A2T8F7Z6_9ACTN</name>
<proteinExistence type="inferred from homology"/>
<dbReference type="PANTHER" id="PTHR46383:SF1">
    <property type="entry name" value="ASPARTATE AMINOTRANSFERASE"/>
    <property type="match status" value="1"/>
</dbReference>
<evidence type="ECO:0000256" key="5">
    <source>
        <dbReference type="ARBA" id="ARBA00022898"/>
    </source>
</evidence>
<evidence type="ECO:0000256" key="3">
    <source>
        <dbReference type="ARBA" id="ARBA00022576"/>
    </source>
</evidence>
<sequence>MPVSPTLAISQEIARRRAAGLDTVALGFGEASIPVHPELVRRLAQSAHRGDYGPVAGAPELLEAVAGYWTRRGVATTAAEVVCGPGSKPLLYALFQALGGPVLLPRPCWVSYAAQAALLGHEALLVPTLPGHGGVPDPERLSAEAARLRAEGRPATTVLVTLPDNPTGTVAAPDVISELCAVAEEHDLAIISDEIYLDLVHGDTEVLTPAEVLADRTITTTGLSKSLALGGWRIGAARIPERHEAVRRQVTVAASEIWSAPAQPVQQVAAWAFTEPPELAPHVEASRALHGRIARTVAGIFTAAGAEVAPPTAGFYLYPDFAGRRDELAASGIGTSADLARVLLDQHGVATLPGVAFGDLPERLALRVAPPMLYGRDDDQRWQALASKTPEELPWIADSLAVLREALSRLV</sequence>
<dbReference type="CDD" id="cd00609">
    <property type="entry name" value="AAT_like"/>
    <property type="match status" value="1"/>
</dbReference>
<organism evidence="8 9">
    <name type="scientific">Nocardioides gansuensis</name>
    <dbReference type="NCBI Taxonomy" id="2138300"/>
    <lineage>
        <taxon>Bacteria</taxon>
        <taxon>Bacillati</taxon>
        <taxon>Actinomycetota</taxon>
        <taxon>Actinomycetes</taxon>
        <taxon>Propionibacteriales</taxon>
        <taxon>Nocardioidaceae</taxon>
        <taxon>Nocardioides</taxon>
    </lineage>
</organism>
<keyword evidence="9" id="KW-1185">Reference proteome</keyword>
<dbReference type="InterPro" id="IPR015422">
    <property type="entry name" value="PyrdxlP-dep_Trfase_small"/>
</dbReference>
<dbReference type="SUPFAM" id="SSF53383">
    <property type="entry name" value="PLP-dependent transferases"/>
    <property type="match status" value="1"/>
</dbReference>
<dbReference type="GO" id="GO:0008483">
    <property type="term" value="F:transaminase activity"/>
    <property type="evidence" value="ECO:0007669"/>
    <property type="project" value="UniProtKB-KW"/>
</dbReference>
<dbReference type="EC" id="2.6.1.-" evidence="6"/>
<dbReference type="PANTHER" id="PTHR46383">
    <property type="entry name" value="ASPARTATE AMINOTRANSFERASE"/>
    <property type="match status" value="1"/>
</dbReference>
<dbReference type="AlphaFoldDB" id="A0A2T8F7Z6"/>
<dbReference type="Gene3D" id="3.40.640.10">
    <property type="entry name" value="Type I PLP-dependent aspartate aminotransferase-like (Major domain)"/>
    <property type="match status" value="1"/>
</dbReference>
<dbReference type="InterPro" id="IPR015424">
    <property type="entry name" value="PyrdxlP-dep_Trfase"/>
</dbReference>
<dbReference type="GO" id="GO:0006520">
    <property type="term" value="P:amino acid metabolic process"/>
    <property type="evidence" value="ECO:0007669"/>
    <property type="project" value="InterPro"/>
</dbReference>
<evidence type="ECO:0000313" key="9">
    <source>
        <dbReference type="Proteomes" id="UP000246018"/>
    </source>
</evidence>
<dbReference type="InterPro" id="IPR015421">
    <property type="entry name" value="PyrdxlP-dep_Trfase_major"/>
</dbReference>
<dbReference type="Gene3D" id="3.90.1150.10">
    <property type="entry name" value="Aspartate Aminotransferase, domain 1"/>
    <property type="match status" value="1"/>
</dbReference>